<dbReference type="Pfam" id="PF02653">
    <property type="entry name" value="BPD_transp_2"/>
    <property type="match status" value="1"/>
</dbReference>
<evidence type="ECO:0000256" key="6">
    <source>
        <dbReference type="SAM" id="Phobius"/>
    </source>
</evidence>
<evidence type="ECO:0000256" key="1">
    <source>
        <dbReference type="ARBA" id="ARBA00004651"/>
    </source>
</evidence>
<feature type="transmembrane region" description="Helical" evidence="6">
    <location>
        <begin position="282"/>
        <end position="300"/>
    </location>
</feature>
<dbReference type="InterPro" id="IPR043428">
    <property type="entry name" value="LivM-like"/>
</dbReference>
<feature type="transmembrane region" description="Helical" evidence="6">
    <location>
        <begin position="457"/>
        <end position="477"/>
    </location>
</feature>
<feature type="transmembrane region" description="Helical" evidence="6">
    <location>
        <begin position="20"/>
        <end position="41"/>
    </location>
</feature>
<evidence type="ECO:0000313" key="7">
    <source>
        <dbReference type="EMBL" id="AVH61524.1"/>
    </source>
</evidence>
<keyword evidence="3 6" id="KW-0812">Transmembrane</keyword>
<keyword evidence="8" id="KW-1185">Reference proteome</keyword>
<feature type="transmembrane region" description="Helical" evidence="6">
    <location>
        <begin position="232"/>
        <end position="248"/>
    </location>
</feature>
<feature type="transmembrane region" description="Helical" evidence="6">
    <location>
        <begin position="94"/>
        <end position="114"/>
    </location>
</feature>
<feature type="transmembrane region" description="Helical" evidence="6">
    <location>
        <begin position="126"/>
        <end position="143"/>
    </location>
</feature>
<organism evidence="7 8">
    <name type="scientific">Streptomyces dengpaensis</name>
    <dbReference type="NCBI Taxonomy" id="2049881"/>
    <lineage>
        <taxon>Bacteria</taxon>
        <taxon>Bacillati</taxon>
        <taxon>Actinomycetota</taxon>
        <taxon>Actinomycetes</taxon>
        <taxon>Kitasatosporales</taxon>
        <taxon>Streptomycetaceae</taxon>
        <taxon>Streptomyces</taxon>
    </lineage>
</organism>
<feature type="transmembrane region" description="Helical" evidence="6">
    <location>
        <begin position="405"/>
        <end position="423"/>
    </location>
</feature>
<accession>A0ABM6T380</accession>
<evidence type="ECO:0000256" key="3">
    <source>
        <dbReference type="ARBA" id="ARBA00022692"/>
    </source>
</evidence>
<feature type="transmembrane region" description="Helical" evidence="6">
    <location>
        <begin position="341"/>
        <end position="359"/>
    </location>
</feature>
<feature type="transmembrane region" description="Helical" evidence="6">
    <location>
        <begin position="173"/>
        <end position="191"/>
    </location>
</feature>
<dbReference type="InterPro" id="IPR001851">
    <property type="entry name" value="ABC_transp_permease"/>
</dbReference>
<dbReference type="RefSeq" id="WP_099506592.1">
    <property type="nucleotide sequence ID" value="NZ_CP026652.1"/>
</dbReference>
<feature type="transmembrane region" description="Helical" evidence="6">
    <location>
        <begin position="61"/>
        <end position="82"/>
    </location>
</feature>
<feature type="transmembrane region" description="Helical" evidence="6">
    <location>
        <begin position="534"/>
        <end position="551"/>
    </location>
</feature>
<keyword evidence="2" id="KW-1003">Cell membrane</keyword>
<evidence type="ECO:0000256" key="5">
    <source>
        <dbReference type="ARBA" id="ARBA00023136"/>
    </source>
</evidence>
<feature type="transmembrane region" description="Helical" evidence="6">
    <location>
        <begin position="203"/>
        <end position="220"/>
    </location>
</feature>
<dbReference type="EMBL" id="CP026652">
    <property type="protein sequence ID" value="AVH61524.1"/>
    <property type="molecule type" value="Genomic_DNA"/>
</dbReference>
<name>A0ABM6T380_9ACTN</name>
<dbReference type="PANTHER" id="PTHR30482:SF10">
    <property type="entry name" value="HIGH-AFFINITY BRANCHED-CHAIN AMINO ACID TRANSPORT PROTEIN BRAE"/>
    <property type="match status" value="1"/>
</dbReference>
<sequence length="589" mass="61379">MATTETTNARGLIALPQTAARALIAIGAIATIASTFMAWTYSSDFPGDLTYYGSPAGLQTLDLVAGALTLLYALTLFNIRGLGWLNPAGATQPVVLAAASAFAVSWFSAIAIAVDLKGLIALDPGAYIAAVGSLTALIGALALPKPGDTFKDYVTKPDTIPPAAKLPAWGERLVITAATATALIVFTYGIGVDPEASETFLGYLLLVVFGAWALLTAGLFDRFAQLNARHKGFATSMAFLAAAIFPFVENDEHNANLGVNILVVATVALGLNIVVGLTGLLDLGYVAFLGVGAYAAALVSGSEFSRFSGVQFPFWAAMLTGMAASLVFGVLIGAPTLRLRGDYLAIVTLGFGEIFRIAVNNMDGSSGPNITNGPNGISMIPDLNIFGFNFGSSHDVGGGITLGRFANYFLLMLLITALVVIVFNRAADSRIGRSWIAIREDETAATAMGINGFRVKLIAFALGASLAGLAGTVSAHVGYSVNPAPYQFAGSVPPNSAFLLAAVVLGGMGTVNGPILGATLLYLLPEKLSFLKEYQLLAFGIALVILMRFRPEGIIANRRRQLEFHETGQLDIPEQGLPDTTVGVTKAGA</sequence>
<evidence type="ECO:0000256" key="2">
    <source>
        <dbReference type="ARBA" id="ARBA00022475"/>
    </source>
</evidence>
<feature type="transmembrane region" description="Helical" evidence="6">
    <location>
        <begin position="254"/>
        <end position="275"/>
    </location>
</feature>
<dbReference type="PANTHER" id="PTHR30482">
    <property type="entry name" value="HIGH-AFFINITY BRANCHED-CHAIN AMINO ACID TRANSPORT SYSTEM PERMEASE"/>
    <property type="match status" value="1"/>
</dbReference>
<gene>
    <name evidence="7" type="ORF">C4B68_30225</name>
</gene>
<keyword evidence="4 6" id="KW-1133">Transmembrane helix</keyword>
<protein>
    <submittedName>
        <fullName evidence="7">Branched-chain amino acid ABC transporter permease</fullName>
    </submittedName>
</protein>
<evidence type="ECO:0000313" key="8">
    <source>
        <dbReference type="Proteomes" id="UP000238413"/>
    </source>
</evidence>
<feature type="transmembrane region" description="Helical" evidence="6">
    <location>
        <begin position="497"/>
        <end position="522"/>
    </location>
</feature>
<keyword evidence="5 6" id="KW-0472">Membrane</keyword>
<comment type="subcellular location">
    <subcellularLocation>
        <location evidence="1">Cell membrane</location>
        <topology evidence="1">Multi-pass membrane protein</topology>
    </subcellularLocation>
</comment>
<reference evidence="7 8" key="1">
    <citation type="submission" date="2018-02" db="EMBL/GenBank/DDBJ databases">
        <title>Complete genome sequence of Streptomyces dengpaensis, the producer of angucyclines.</title>
        <authorList>
            <person name="Yumei L."/>
        </authorList>
    </citation>
    <scope>NUCLEOTIDE SEQUENCE [LARGE SCALE GENOMIC DNA]</scope>
    <source>
        <strain evidence="7 8">XZHG99</strain>
    </source>
</reference>
<dbReference type="Proteomes" id="UP000238413">
    <property type="component" value="Chromosome"/>
</dbReference>
<evidence type="ECO:0000256" key="4">
    <source>
        <dbReference type="ARBA" id="ARBA00022989"/>
    </source>
</evidence>
<dbReference type="CDD" id="cd06581">
    <property type="entry name" value="TM_PBP1_LivM_like"/>
    <property type="match status" value="1"/>
</dbReference>
<proteinExistence type="predicted"/>
<feature type="transmembrane region" description="Helical" evidence="6">
    <location>
        <begin position="312"/>
        <end position="334"/>
    </location>
</feature>